<feature type="region of interest" description="Disordered" evidence="3">
    <location>
        <begin position="422"/>
        <end position="443"/>
    </location>
</feature>
<dbReference type="InterPro" id="IPR032466">
    <property type="entry name" value="Metal_Hydrolase"/>
</dbReference>
<dbReference type="KEGG" id="shr:100932852"/>
<reference evidence="4" key="3">
    <citation type="submission" date="2025-09" db="UniProtKB">
        <authorList>
            <consortium name="Ensembl"/>
        </authorList>
    </citation>
    <scope>IDENTIFICATION</scope>
</reference>
<dbReference type="CDD" id="cd01310">
    <property type="entry name" value="TatD_DNAse"/>
    <property type="match status" value="1"/>
</dbReference>
<dbReference type="PANTHER" id="PTHR46363">
    <property type="entry name" value="DEOXYRIBONUCLEASE TATDN2-RELATED"/>
    <property type="match status" value="1"/>
</dbReference>
<feature type="compositionally biased region" description="Basic and acidic residues" evidence="3">
    <location>
        <begin position="292"/>
        <end position="312"/>
    </location>
</feature>
<evidence type="ECO:0000256" key="2">
    <source>
        <dbReference type="ARBA" id="ARBA00022801"/>
    </source>
</evidence>
<accession>A0A7N4NT85</accession>
<dbReference type="FunFam" id="3.20.20.140:FF:000027">
    <property type="entry name" value="putative deoxyribonuclease TATDN2"/>
    <property type="match status" value="1"/>
</dbReference>
<dbReference type="InterPro" id="IPR001130">
    <property type="entry name" value="TatD-like"/>
</dbReference>
<feature type="compositionally biased region" description="Basic and acidic residues" evidence="3">
    <location>
        <begin position="246"/>
        <end position="257"/>
    </location>
</feature>
<name>A0A7N4NT85_SARHA</name>
<dbReference type="AlphaFoldDB" id="A0A7N4NT85"/>
<dbReference type="OrthoDB" id="413993at2759"/>
<proteinExistence type="inferred from homology"/>
<reference evidence="4 5" key="1">
    <citation type="journal article" date="2011" name="Proc. Natl. Acad. Sci. U.S.A.">
        <title>Genetic diversity and population structure of the endangered marsupial Sarcophilus harrisii (Tasmanian devil).</title>
        <authorList>
            <person name="Miller W."/>
            <person name="Hayes V.M."/>
            <person name="Ratan A."/>
            <person name="Petersen D.C."/>
            <person name="Wittekindt N.E."/>
            <person name="Miller J."/>
            <person name="Walenz B."/>
            <person name="Knight J."/>
            <person name="Qi J."/>
            <person name="Zhao F."/>
            <person name="Wang Q."/>
            <person name="Bedoya-Reina O.C."/>
            <person name="Katiyar N."/>
            <person name="Tomsho L.P."/>
            <person name="Kasson L.M."/>
            <person name="Hardie R.A."/>
            <person name="Woodbridge P."/>
            <person name="Tindall E.A."/>
            <person name="Bertelsen M.F."/>
            <person name="Dixon D."/>
            <person name="Pyecroft S."/>
            <person name="Helgen K.M."/>
            <person name="Lesk A.M."/>
            <person name="Pringle T.H."/>
            <person name="Patterson N."/>
            <person name="Zhang Y."/>
            <person name="Kreiss A."/>
            <person name="Woods G.M."/>
            <person name="Jones M.E."/>
            <person name="Schuster S.C."/>
        </authorList>
    </citation>
    <scope>NUCLEOTIDE SEQUENCE [LARGE SCALE GENOMIC DNA]</scope>
</reference>
<dbReference type="InterPro" id="IPR018228">
    <property type="entry name" value="DNase_TatD-rel_CS"/>
</dbReference>
<dbReference type="GeneID" id="100932852"/>
<dbReference type="CTD" id="9797"/>
<keyword evidence="2" id="KW-0378">Hydrolase</keyword>
<feature type="region of interest" description="Disordered" evidence="3">
    <location>
        <begin position="1"/>
        <end position="194"/>
    </location>
</feature>
<dbReference type="Pfam" id="PF01026">
    <property type="entry name" value="TatD_DNase"/>
    <property type="match status" value="1"/>
</dbReference>
<gene>
    <name evidence="4" type="primary">TATDN2</name>
</gene>
<dbReference type="SUPFAM" id="SSF51556">
    <property type="entry name" value="Metallo-dependent hydrolases"/>
    <property type="match status" value="1"/>
</dbReference>
<dbReference type="PROSITE" id="PS01137">
    <property type="entry name" value="TATD_1"/>
    <property type="match status" value="1"/>
</dbReference>
<dbReference type="InParanoid" id="A0A7N4NT85"/>
<protein>
    <submittedName>
        <fullName evidence="4">TatD DNase domain containing 2</fullName>
    </submittedName>
</protein>
<feature type="compositionally biased region" description="Low complexity" evidence="3">
    <location>
        <begin position="29"/>
        <end position="58"/>
    </location>
</feature>
<feature type="region of interest" description="Disordered" evidence="3">
    <location>
        <begin position="207"/>
        <end position="326"/>
    </location>
</feature>
<reference evidence="4" key="2">
    <citation type="submission" date="2025-08" db="UniProtKB">
        <authorList>
            <consortium name="Ensembl"/>
        </authorList>
    </citation>
    <scope>IDENTIFICATION</scope>
</reference>
<organism evidence="4 5">
    <name type="scientific">Sarcophilus harrisii</name>
    <name type="common">Tasmanian devil</name>
    <name type="synonym">Sarcophilus laniarius</name>
    <dbReference type="NCBI Taxonomy" id="9305"/>
    <lineage>
        <taxon>Eukaryota</taxon>
        <taxon>Metazoa</taxon>
        <taxon>Chordata</taxon>
        <taxon>Craniata</taxon>
        <taxon>Vertebrata</taxon>
        <taxon>Euteleostomi</taxon>
        <taxon>Mammalia</taxon>
        <taxon>Metatheria</taxon>
        <taxon>Dasyuromorphia</taxon>
        <taxon>Dasyuridae</taxon>
        <taxon>Sarcophilus</taxon>
    </lineage>
</organism>
<dbReference type="Gene3D" id="3.20.20.140">
    <property type="entry name" value="Metal-dependent hydrolases"/>
    <property type="match status" value="1"/>
</dbReference>
<dbReference type="GeneTree" id="ENSGT00940000155616"/>
<dbReference type="GO" id="GO:0016788">
    <property type="term" value="F:hydrolase activity, acting on ester bonds"/>
    <property type="evidence" value="ECO:0007669"/>
    <property type="project" value="InterPro"/>
</dbReference>
<dbReference type="RefSeq" id="XP_031810891.1">
    <property type="nucleotide sequence ID" value="XM_031955031.1"/>
</dbReference>
<sequence length="743" mass="82057">MASDRLRKVKYQGGSGSYPSKRSCRELEAAAAAASSFSSSSPSSSSPSSSSSRTSPAALDAKPPPPPGSPRQGKGRPPGRGPRGKEKVTPKHVPGWKPRDPLGQSNSSDSPGAGGARGRPLLGERTEGLPSPPPGGPCVREMCTLRRGASRRRVDPKDESYSSELAAEAPSHNNSVEEAGVTQKTRRRVKDQGSTVIYLKALQGILGKSIPRKKKKEAVEPEQNQDASPRSREGPDKKSGGVSLPVKEKQFHLPESSREEDEAATASLGSITTVRDSESTLGKKPPGNLRTVAEKSRESYSEEQRPKEREVVIENPSSESDWSDMEDIPTMGFSQEDSVSLNISVVSEPSSSSTDYVMYPAHLYGSPWCDYAGYWAGSPKPFCYPTTNSIGDALNVMGRNKSQLSDCSAEIANSNCRNAAEDGEVVEGRPPKSSQTWEQEKVGEKRTFREEVPGFSREHTSGSSYQGGWGCQGSVGFIDTHCHLDMLYSRLSFQGTFSKFRKIYSSSFPKEFQGCIADFCDPRTLTDYLWEDLLKEDLVWGAFGCHPHFSRYYNERQERNLLQALRHPKAVAFGEMGLDYSYKCTSPVSDQRKVFERQLQLAVALKKPLVIHCREADEDLLSIMKKFVPVDYKIHRHCFTGSYSVIEPLLKHFPNLSVGFTALVTYSSAWEVRETLKQIPLERVIVETDAPYFLPRQVPKSLCQYAHPGLALHTVREIAKVRGEPLSQTLATLRQNTSRLYSL</sequence>
<evidence type="ECO:0000313" key="4">
    <source>
        <dbReference type="Ensembl" id="ENSSHAP00000027842.1"/>
    </source>
</evidence>
<comment type="similarity">
    <text evidence="1">Belongs to the metallo-dependent hydrolases superfamily. TatD-type hydrolase family.</text>
</comment>
<keyword evidence="5" id="KW-1185">Reference proteome</keyword>
<evidence type="ECO:0000256" key="3">
    <source>
        <dbReference type="SAM" id="MobiDB-lite"/>
    </source>
</evidence>
<evidence type="ECO:0000256" key="1">
    <source>
        <dbReference type="ARBA" id="ARBA00009275"/>
    </source>
</evidence>
<dbReference type="PROSITE" id="PS01090">
    <property type="entry name" value="TATD_2"/>
    <property type="match status" value="1"/>
</dbReference>
<feature type="compositionally biased region" description="Basic and acidic residues" evidence="3">
    <location>
        <begin position="229"/>
        <end position="239"/>
    </location>
</feature>
<evidence type="ECO:0000313" key="5">
    <source>
        <dbReference type="Proteomes" id="UP000007648"/>
    </source>
</evidence>
<dbReference type="PANTHER" id="PTHR46363:SF1">
    <property type="entry name" value="DEOXYRIBONUCLEASE TATDN2-RELATED"/>
    <property type="match status" value="1"/>
</dbReference>
<dbReference type="Proteomes" id="UP000007648">
    <property type="component" value="Unassembled WGS sequence"/>
</dbReference>
<dbReference type="Ensembl" id="ENSSHAT00000051373.1">
    <property type="protein sequence ID" value="ENSSHAP00000027842.1"/>
    <property type="gene ID" value="ENSSHAG00000016457.2"/>
</dbReference>
<dbReference type="FunCoup" id="A0A7N4NT85">
    <property type="interactions" value="1110"/>
</dbReference>